<organism evidence="2">
    <name type="scientific">Siphoviridae sp. ctqpo8</name>
    <dbReference type="NCBI Taxonomy" id="2826469"/>
    <lineage>
        <taxon>Viruses</taxon>
        <taxon>Duplodnaviria</taxon>
        <taxon>Heunggongvirae</taxon>
        <taxon>Uroviricota</taxon>
        <taxon>Caudoviricetes</taxon>
    </lineage>
</organism>
<dbReference type="EMBL" id="BK014804">
    <property type="protein sequence ID" value="DAD76522.1"/>
    <property type="molecule type" value="Genomic_DNA"/>
</dbReference>
<keyword evidence="1" id="KW-0812">Transmembrane</keyword>
<name>A0A8S5M2R4_9CAUD</name>
<reference evidence="2" key="1">
    <citation type="journal article" date="2021" name="Proc. Natl. Acad. Sci. U.S.A.">
        <title>A Catalog of Tens of Thousands of Viruses from Human Metagenomes Reveals Hidden Associations with Chronic Diseases.</title>
        <authorList>
            <person name="Tisza M.J."/>
            <person name="Buck C.B."/>
        </authorList>
    </citation>
    <scope>NUCLEOTIDE SEQUENCE</scope>
    <source>
        <strain evidence="2">Ctqpo8</strain>
    </source>
</reference>
<protein>
    <submittedName>
        <fullName evidence="2">Uncharacterized protein</fullName>
    </submittedName>
</protein>
<keyword evidence="1" id="KW-0472">Membrane</keyword>
<keyword evidence="1" id="KW-1133">Transmembrane helix</keyword>
<proteinExistence type="predicted"/>
<evidence type="ECO:0000256" key="1">
    <source>
        <dbReference type="SAM" id="Phobius"/>
    </source>
</evidence>
<evidence type="ECO:0000313" key="2">
    <source>
        <dbReference type="EMBL" id="DAD76522.1"/>
    </source>
</evidence>
<accession>A0A8S5M2R4</accession>
<feature type="transmembrane region" description="Helical" evidence="1">
    <location>
        <begin position="12"/>
        <end position="30"/>
    </location>
</feature>
<sequence length="40" mass="4495">MQQFSETGNAVMVFGLLAIVESFMVFDMVVHDLKDLLGYV</sequence>